<proteinExistence type="predicted"/>
<reference evidence="2" key="3">
    <citation type="submission" date="2025-09" db="UniProtKB">
        <authorList>
            <consortium name="Ensembl"/>
        </authorList>
    </citation>
    <scope>IDENTIFICATION</scope>
</reference>
<keyword evidence="3" id="KW-1185">Reference proteome</keyword>
<evidence type="ECO:0000259" key="1">
    <source>
        <dbReference type="Pfam" id="PF01712"/>
    </source>
</evidence>
<name>A0A4W5JD37_9TELE</name>
<evidence type="ECO:0000313" key="3">
    <source>
        <dbReference type="Proteomes" id="UP000314982"/>
    </source>
</evidence>
<reference evidence="3" key="1">
    <citation type="submission" date="2018-06" db="EMBL/GenBank/DDBJ databases">
        <title>Genome assembly of Danube salmon.</title>
        <authorList>
            <person name="Macqueen D.J."/>
            <person name="Gundappa M.K."/>
        </authorList>
    </citation>
    <scope>NUCLEOTIDE SEQUENCE [LARGE SCALE GENOMIC DNA]</scope>
</reference>
<reference evidence="2" key="2">
    <citation type="submission" date="2025-08" db="UniProtKB">
        <authorList>
            <consortium name="Ensembl"/>
        </authorList>
    </citation>
    <scope>IDENTIFICATION</scope>
</reference>
<organism evidence="2 3">
    <name type="scientific">Hucho hucho</name>
    <name type="common">huchen</name>
    <dbReference type="NCBI Taxonomy" id="62062"/>
    <lineage>
        <taxon>Eukaryota</taxon>
        <taxon>Metazoa</taxon>
        <taxon>Chordata</taxon>
        <taxon>Craniata</taxon>
        <taxon>Vertebrata</taxon>
        <taxon>Euteleostomi</taxon>
        <taxon>Actinopterygii</taxon>
        <taxon>Neopterygii</taxon>
        <taxon>Teleostei</taxon>
        <taxon>Protacanthopterygii</taxon>
        <taxon>Salmoniformes</taxon>
        <taxon>Salmonidae</taxon>
        <taxon>Salmoninae</taxon>
        <taxon>Hucho</taxon>
    </lineage>
</organism>
<dbReference type="GeneTree" id="ENSGT00940000157321"/>
<dbReference type="STRING" id="62062.ENSHHUP00000002423"/>
<evidence type="ECO:0000313" key="2">
    <source>
        <dbReference type="Ensembl" id="ENSHHUP00000002423.1"/>
    </source>
</evidence>
<dbReference type="InterPro" id="IPR031314">
    <property type="entry name" value="DNK_dom"/>
</dbReference>
<protein>
    <submittedName>
        <fullName evidence="2">Deoxycytidine kinase</fullName>
    </submittedName>
</protein>
<dbReference type="InterPro" id="IPR050566">
    <property type="entry name" value="Deoxyribonucleoside_kinase"/>
</dbReference>
<dbReference type="PANTHER" id="PTHR10513:SF19">
    <property type="entry name" value="DEOXYCYTIDINE KINASE"/>
    <property type="match status" value="1"/>
</dbReference>
<sequence length="162" mass="19089">MKATNGKLRETENPVQFFERSVYSDRYIFPDWHGWLHKQFGKHIWMDGIIYLQPAAERCMERLHLRGIEEEQGIPLEYLEKLTRCLIDTPILTLDVNKDFKGYKVKGADMVEKLVMWFSSRSKSFSVPCKHQQMTITASPGWGKNLNMYFFIGKHMCCFINT</sequence>
<dbReference type="Gene3D" id="3.40.50.300">
    <property type="entry name" value="P-loop containing nucleotide triphosphate hydrolases"/>
    <property type="match status" value="1"/>
</dbReference>
<dbReference type="Ensembl" id="ENSHHUT00000002502.1">
    <property type="protein sequence ID" value="ENSHHUP00000002423.1"/>
    <property type="gene ID" value="ENSHHUG00000001529.1"/>
</dbReference>
<dbReference type="GO" id="GO:0005739">
    <property type="term" value="C:mitochondrion"/>
    <property type="evidence" value="ECO:0007669"/>
    <property type="project" value="TreeGrafter"/>
</dbReference>
<dbReference type="SUPFAM" id="SSF52540">
    <property type="entry name" value="P-loop containing nucleoside triphosphate hydrolases"/>
    <property type="match status" value="1"/>
</dbReference>
<dbReference type="GO" id="GO:1901135">
    <property type="term" value="P:carbohydrate derivative metabolic process"/>
    <property type="evidence" value="ECO:0007669"/>
    <property type="project" value="UniProtKB-ARBA"/>
</dbReference>
<dbReference type="Pfam" id="PF01712">
    <property type="entry name" value="dNK"/>
    <property type="match status" value="1"/>
</dbReference>
<dbReference type="GO" id="GO:0004137">
    <property type="term" value="F:deoxycytidine kinase activity"/>
    <property type="evidence" value="ECO:0007669"/>
    <property type="project" value="TreeGrafter"/>
</dbReference>
<dbReference type="InterPro" id="IPR027417">
    <property type="entry name" value="P-loop_NTPase"/>
</dbReference>
<dbReference type="PANTHER" id="PTHR10513">
    <property type="entry name" value="DEOXYNUCLEOSIDE KINASE"/>
    <property type="match status" value="1"/>
</dbReference>
<feature type="domain" description="Deoxynucleoside kinase" evidence="1">
    <location>
        <begin position="11"/>
        <end position="113"/>
    </location>
</feature>
<dbReference type="Proteomes" id="UP000314982">
    <property type="component" value="Unassembled WGS sequence"/>
</dbReference>
<dbReference type="AlphaFoldDB" id="A0A4W5JD37"/>
<accession>A0A4W5JD37</accession>